<proteinExistence type="inferred from homology"/>
<dbReference type="Proteomes" id="UP001056500">
    <property type="component" value="Chromosome"/>
</dbReference>
<dbReference type="RefSeq" id="WP_251872752.1">
    <property type="nucleotide sequence ID" value="NZ_CP098755.1"/>
</dbReference>
<reference evidence="3" key="1">
    <citation type="submission" date="2022-06" db="EMBL/GenBank/DDBJ databases">
        <title>Genome sequencing of Brevibacillus sp. BB3-R1.</title>
        <authorList>
            <person name="Heo J."/>
            <person name="Lee D."/>
            <person name="Won M."/>
            <person name="Han B.-H."/>
            <person name="Hong S.-B."/>
            <person name="Kwon S.-W."/>
        </authorList>
    </citation>
    <scope>NUCLEOTIDE SEQUENCE</scope>
    <source>
        <strain evidence="3">BB3-R1</strain>
    </source>
</reference>
<dbReference type="NCBIfam" id="TIGR00350">
    <property type="entry name" value="lytR_cpsA_psr"/>
    <property type="match status" value="1"/>
</dbReference>
<dbReference type="Pfam" id="PF03816">
    <property type="entry name" value="LytR_cpsA_psr"/>
    <property type="match status" value="1"/>
</dbReference>
<accession>A0ABY4WIL7</accession>
<evidence type="ECO:0000259" key="2">
    <source>
        <dbReference type="Pfam" id="PF03816"/>
    </source>
</evidence>
<keyword evidence="4" id="KW-1185">Reference proteome</keyword>
<evidence type="ECO:0000256" key="1">
    <source>
        <dbReference type="ARBA" id="ARBA00006068"/>
    </source>
</evidence>
<sequence length="312" mass="35345">MKIRWISLTLLAAIVLVVGYYGYSVMQFAMNISKPATDYTNVDKPSEEQEEAVYQVPEWEGKERVNILILGGDGRDEKDPGRSDTILLLSIEPVKKQLHLFSILRDTYVDIPDHGKNKINAALAFGGPSLAMKTASDLVGLPVHYYVFINLDSFIDLVDMIGGVDLYVEKNMKYYDPTDKPEYQINLKEGMQHLDGNKALQYVRFRKDALSDYSRTERQRKFLMAVAEKMQTTSTLIALPNILEQMAPHIHTNMEVDKMLKLAVLGYKIPKESIVSAQLPPMDLLKENTIKGASVIQVDGEQLKKYVEQLLE</sequence>
<dbReference type="PANTHER" id="PTHR33392">
    <property type="entry name" value="POLYISOPRENYL-TEICHOIC ACID--PEPTIDOGLYCAN TEICHOIC ACID TRANSFERASE TAGU"/>
    <property type="match status" value="1"/>
</dbReference>
<dbReference type="InterPro" id="IPR004474">
    <property type="entry name" value="LytR_CpsA_psr"/>
</dbReference>
<evidence type="ECO:0000313" key="4">
    <source>
        <dbReference type="Proteomes" id="UP001056500"/>
    </source>
</evidence>
<comment type="similarity">
    <text evidence="1">Belongs to the LytR/CpsA/Psr (LCP) family.</text>
</comment>
<feature type="domain" description="Cell envelope-related transcriptional attenuator" evidence="2">
    <location>
        <begin position="82"/>
        <end position="231"/>
    </location>
</feature>
<evidence type="ECO:0000313" key="3">
    <source>
        <dbReference type="EMBL" id="USG65665.1"/>
    </source>
</evidence>
<dbReference type="InterPro" id="IPR050922">
    <property type="entry name" value="LytR/CpsA/Psr_CW_biosynth"/>
</dbReference>
<name>A0ABY4WIL7_9BACL</name>
<organism evidence="3 4">
    <name type="scientific">Brevibacillus ruminantium</name>
    <dbReference type="NCBI Taxonomy" id="2950604"/>
    <lineage>
        <taxon>Bacteria</taxon>
        <taxon>Bacillati</taxon>
        <taxon>Bacillota</taxon>
        <taxon>Bacilli</taxon>
        <taxon>Bacillales</taxon>
        <taxon>Paenibacillaceae</taxon>
        <taxon>Brevibacillus</taxon>
    </lineage>
</organism>
<dbReference type="EMBL" id="CP098755">
    <property type="protein sequence ID" value="USG65665.1"/>
    <property type="molecule type" value="Genomic_DNA"/>
</dbReference>
<dbReference type="Gene3D" id="3.40.630.190">
    <property type="entry name" value="LCP protein"/>
    <property type="match status" value="1"/>
</dbReference>
<protein>
    <submittedName>
        <fullName evidence="3">LCP family protein</fullName>
    </submittedName>
</protein>
<dbReference type="PANTHER" id="PTHR33392:SF6">
    <property type="entry name" value="POLYISOPRENYL-TEICHOIC ACID--PEPTIDOGLYCAN TEICHOIC ACID TRANSFERASE TAGU"/>
    <property type="match status" value="1"/>
</dbReference>
<gene>
    <name evidence="3" type="ORF">NDK47_26805</name>
</gene>